<dbReference type="SUPFAM" id="SSF52151">
    <property type="entry name" value="FabD/lysophospholipase-like"/>
    <property type="match status" value="1"/>
</dbReference>
<dbReference type="Gene3D" id="3.40.1090.10">
    <property type="entry name" value="Cytosolic phospholipase A2 catalytic domain"/>
    <property type="match status" value="1"/>
</dbReference>
<evidence type="ECO:0000256" key="1">
    <source>
        <dbReference type="ARBA" id="ARBA00008780"/>
    </source>
</evidence>
<dbReference type="RefSeq" id="XP_025378728.1">
    <property type="nucleotide sequence ID" value="XM_025521034.1"/>
</dbReference>
<feature type="region of interest" description="Disordered" evidence="7">
    <location>
        <begin position="627"/>
        <end position="649"/>
    </location>
</feature>
<dbReference type="GO" id="GO:0004623">
    <property type="term" value="F:phospholipase A2 activity"/>
    <property type="evidence" value="ECO:0007669"/>
    <property type="project" value="TreeGrafter"/>
</dbReference>
<keyword evidence="4 5" id="KW-0443">Lipid metabolism</keyword>
<dbReference type="AlphaFoldDB" id="A0A316YPR6"/>
<feature type="region of interest" description="Disordered" evidence="7">
    <location>
        <begin position="1"/>
        <end position="94"/>
    </location>
</feature>
<name>A0A316YPR6_9BASI</name>
<dbReference type="EMBL" id="KZ819635">
    <property type="protein sequence ID" value="PWN91530.1"/>
    <property type="molecule type" value="Genomic_DNA"/>
</dbReference>
<gene>
    <name evidence="9" type="ORF">FA10DRAFT_265379</name>
</gene>
<evidence type="ECO:0000259" key="8">
    <source>
        <dbReference type="PROSITE" id="PS51210"/>
    </source>
</evidence>
<evidence type="ECO:0000256" key="6">
    <source>
        <dbReference type="RuleBase" id="RU362103"/>
    </source>
</evidence>
<dbReference type="PROSITE" id="PS51210">
    <property type="entry name" value="PLA2C"/>
    <property type="match status" value="1"/>
</dbReference>
<dbReference type="PANTHER" id="PTHR10728:SF40">
    <property type="entry name" value="PATATIN FAMILY PROTEIN"/>
    <property type="match status" value="1"/>
</dbReference>
<evidence type="ECO:0000256" key="2">
    <source>
        <dbReference type="ARBA" id="ARBA00022801"/>
    </source>
</evidence>
<feature type="region of interest" description="Disordered" evidence="7">
    <location>
        <begin position="308"/>
        <end position="330"/>
    </location>
</feature>
<feature type="compositionally biased region" description="Basic and acidic residues" evidence="7">
    <location>
        <begin position="71"/>
        <end position="90"/>
    </location>
</feature>
<dbReference type="STRING" id="215250.A0A316YPR6"/>
<evidence type="ECO:0000313" key="9">
    <source>
        <dbReference type="EMBL" id="PWN91530.1"/>
    </source>
</evidence>
<proteinExistence type="inferred from homology"/>
<reference evidence="9 10" key="1">
    <citation type="journal article" date="2018" name="Mol. Biol. Evol.">
        <title>Broad Genomic Sampling Reveals a Smut Pathogenic Ancestry of the Fungal Clade Ustilaginomycotina.</title>
        <authorList>
            <person name="Kijpornyongpan T."/>
            <person name="Mondo S.J."/>
            <person name="Barry K."/>
            <person name="Sandor L."/>
            <person name="Lee J."/>
            <person name="Lipzen A."/>
            <person name="Pangilinan J."/>
            <person name="LaButti K."/>
            <person name="Hainaut M."/>
            <person name="Henrissat B."/>
            <person name="Grigoriev I.V."/>
            <person name="Spatafora J.W."/>
            <person name="Aime M.C."/>
        </authorList>
    </citation>
    <scope>NUCLEOTIDE SEQUENCE [LARGE SCALE GENOMIC DNA]</scope>
    <source>
        <strain evidence="9 10">MCA 4198</strain>
    </source>
</reference>
<dbReference type="InParanoid" id="A0A316YPR6"/>
<evidence type="ECO:0000256" key="3">
    <source>
        <dbReference type="ARBA" id="ARBA00022963"/>
    </source>
</evidence>
<feature type="domain" description="PLA2c" evidence="8">
    <location>
        <begin position="117"/>
        <end position="736"/>
    </location>
</feature>
<dbReference type="GO" id="GO:0046475">
    <property type="term" value="P:glycerophospholipid catabolic process"/>
    <property type="evidence" value="ECO:0007669"/>
    <property type="project" value="TreeGrafter"/>
</dbReference>
<dbReference type="GO" id="GO:0004622">
    <property type="term" value="F:phosphatidylcholine lysophospholipase activity"/>
    <property type="evidence" value="ECO:0007669"/>
    <property type="project" value="UniProtKB-EC"/>
</dbReference>
<dbReference type="GO" id="GO:0005829">
    <property type="term" value="C:cytosol"/>
    <property type="evidence" value="ECO:0007669"/>
    <property type="project" value="TreeGrafter"/>
</dbReference>
<evidence type="ECO:0000256" key="7">
    <source>
        <dbReference type="SAM" id="MobiDB-lite"/>
    </source>
</evidence>
<dbReference type="PANTHER" id="PTHR10728">
    <property type="entry name" value="CYTOSOLIC PHOSPHOLIPASE A2"/>
    <property type="match status" value="1"/>
</dbReference>
<dbReference type="InterPro" id="IPR016035">
    <property type="entry name" value="Acyl_Trfase/lysoPLipase"/>
</dbReference>
<dbReference type="Proteomes" id="UP000245768">
    <property type="component" value="Unassembled WGS sequence"/>
</dbReference>
<protein>
    <recommendedName>
        <fullName evidence="6">Lysophospholipase</fullName>
        <ecNumber evidence="6">3.1.1.5</ecNumber>
    </recommendedName>
</protein>
<organism evidence="9 10">
    <name type="scientific">Acaromyces ingoldii</name>
    <dbReference type="NCBI Taxonomy" id="215250"/>
    <lineage>
        <taxon>Eukaryota</taxon>
        <taxon>Fungi</taxon>
        <taxon>Dikarya</taxon>
        <taxon>Basidiomycota</taxon>
        <taxon>Ustilaginomycotina</taxon>
        <taxon>Exobasidiomycetes</taxon>
        <taxon>Exobasidiales</taxon>
        <taxon>Cryptobasidiaceae</taxon>
        <taxon>Acaromyces</taxon>
    </lineage>
</organism>
<accession>A0A316YPR6</accession>
<sequence length="736" mass="82118">MAVQAQDTGLKEDHSQALNKTWHPFGQDEDHAEAQEHAQKGDSQEKGDGKKNPISALVSGFKKLNPHHHKDGKDKQDGHEDNGAGNEKKAGGSHRLSNLIHLHSEVKRDLSDPVLYPELEKDAILRRDNTLSPEEKAFIDARKKLIVSSGALKKFLRLPEEEDVHPDDVPVIALGGSGGGYRACLGFLAYIEEMQQQTDEKTLGGMWDLIMYSAGVSGSCWTLGGLYTFASMQASFLLDHFACSSQHHPLSMSAIDAVARSANGIYFQLAPILQKLKIGHLHPGPLDLYGTLVTSHIFFSPLALSEPPKPLSTEPDEGEEAAQGKKGVSGPSLRREWFQFSRCFKRAGLQTGQNPLPLLTAVRHERPWKDWHSAEEPFKNTSNHDADEHSDPHAWWQWFEFSPIEFGSDELEGWIPTWSFGRRFEKGTSTQKLPERSLSLVLGICTSAPAGPLAAWLATLYRNLPKGAFGTRIRNAADHWVEEHPDKAERLQSHHPVHAMNEANPFFGAETKEGRGQGFENSPRIHLVDAGMSNNLPTYSFFRPGRDVDIMLLGDFSSDVQSGAALERIADFGRTKGLDIQERVKLEPLSEWPQEEDKDGKKKNKTLSADEIAERFKGRYARILDAKSIPDEDRTEEEGPTHVDDDGIRYNKRHQPQATNGATLIYLPLLPNKCQPDYDPSTASFSSSYNLVWSEEEVNIIRKTSRADINEGVDEIRKVVQDVYNAKKAARLSKQS</sequence>
<dbReference type="EC" id="3.1.1.5" evidence="6"/>
<comment type="similarity">
    <text evidence="1 6">Belongs to the lysophospholipase family.</text>
</comment>
<dbReference type="SMART" id="SM00022">
    <property type="entry name" value="PLAc"/>
    <property type="match status" value="1"/>
</dbReference>
<keyword evidence="3 5" id="KW-0442">Lipid degradation</keyword>
<keyword evidence="2 5" id="KW-0378">Hydrolase</keyword>
<evidence type="ECO:0000256" key="4">
    <source>
        <dbReference type="ARBA" id="ARBA00023098"/>
    </source>
</evidence>
<dbReference type="GeneID" id="37042950"/>
<evidence type="ECO:0000256" key="5">
    <source>
        <dbReference type="PROSITE-ProRule" id="PRU00555"/>
    </source>
</evidence>
<dbReference type="OrthoDB" id="4084751at2759"/>
<dbReference type="InterPro" id="IPR002642">
    <property type="entry name" value="LysoPLipase_cat_dom"/>
</dbReference>
<keyword evidence="10" id="KW-1185">Reference proteome</keyword>
<dbReference type="Pfam" id="PF01735">
    <property type="entry name" value="PLA2_B"/>
    <property type="match status" value="2"/>
</dbReference>
<feature type="compositionally biased region" description="Basic and acidic residues" evidence="7">
    <location>
        <begin position="26"/>
        <end position="51"/>
    </location>
</feature>
<evidence type="ECO:0000313" key="10">
    <source>
        <dbReference type="Proteomes" id="UP000245768"/>
    </source>
</evidence>
<comment type="catalytic activity">
    <reaction evidence="6">
        <text>a 1-acyl-sn-glycero-3-phosphocholine + H2O = sn-glycerol 3-phosphocholine + a fatty acid + H(+)</text>
        <dbReference type="Rhea" id="RHEA:15177"/>
        <dbReference type="ChEBI" id="CHEBI:15377"/>
        <dbReference type="ChEBI" id="CHEBI:15378"/>
        <dbReference type="ChEBI" id="CHEBI:16870"/>
        <dbReference type="ChEBI" id="CHEBI:28868"/>
        <dbReference type="ChEBI" id="CHEBI:58168"/>
        <dbReference type="EC" id="3.1.1.5"/>
    </reaction>
</comment>